<feature type="domain" description="Nudix hydrolase" evidence="2">
    <location>
        <begin position="45"/>
        <end position="177"/>
    </location>
</feature>
<dbReference type="OrthoDB" id="129709at2"/>
<sequence>MSLHADARRVLTAWSPPDPSQDALREQYLAHLEARQDAMWRSCHPDHLTASAIVIAEDASAVALTLHAKLGRWLQFGGHCEPVDTSVVGAAERETREESGIDSLRLDPTPLLLSRHEVPCGPERPAHHLDVQFLAVAPAEAPLAASEESTEVRWFALDDLPADTDATVRALSAAAARRLRDSPRRVPSSRND</sequence>
<evidence type="ECO:0000313" key="3">
    <source>
        <dbReference type="EMBL" id="TSD65757.1"/>
    </source>
</evidence>
<evidence type="ECO:0000256" key="1">
    <source>
        <dbReference type="ARBA" id="ARBA00005582"/>
    </source>
</evidence>
<dbReference type="PROSITE" id="PS51462">
    <property type="entry name" value="NUDIX"/>
    <property type="match status" value="1"/>
</dbReference>
<dbReference type="InterPro" id="IPR000086">
    <property type="entry name" value="NUDIX_hydrolase_dom"/>
</dbReference>
<dbReference type="PANTHER" id="PTHR43736">
    <property type="entry name" value="ADP-RIBOSE PYROPHOSPHATASE"/>
    <property type="match status" value="1"/>
</dbReference>
<dbReference type="EMBL" id="VLNT01000002">
    <property type="protein sequence ID" value="TSD65757.1"/>
    <property type="molecule type" value="Genomic_DNA"/>
</dbReference>
<dbReference type="SUPFAM" id="SSF55811">
    <property type="entry name" value="Nudix"/>
    <property type="match status" value="1"/>
</dbReference>
<comment type="caution">
    <text evidence="3">The sequence shown here is derived from an EMBL/GenBank/DDBJ whole genome shotgun (WGS) entry which is preliminary data.</text>
</comment>
<name>A0A554SHE4_9ACTN</name>
<dbReference type="Pfam" id="PF00293">
    <property type="entry name" value="NUDIX"/>
    <property type="match status" value="1"/>
</dbReference>
<reference evidence="3 4" key="1">
    <citation type="submission" date="2019-07" db="EMBL/GenBank/DDBJ databases">
        <authorList>
            <person name="Zhao L.H."/>
        </authorList>
    </citation>
    <scope>NUCLEOTIDE SEQUENCE [LARGE SCALE GENOMIC DNA]</scope>
    <source>
        <strain evidence="3 4">Co35</strain>
    </source>
</reference>
<protein>
    <submittedName>
        <fullName evidence="3">NUDIX domain-containing protein</fullName>
    </submittedName>
</protein>
<dbReference type="RefSeq" id="WP_143911993.1">
    <property type="nucleotide sequence ID" value="NZ_VLNT01000002.1"/>
</dbReference>
<dbReference type="InterPro" id="IPR015797">
    <property type="entry name" value="NUDIX_hydrolase-like_dom_sf"/>
</dbReference>
<dbReference type="AlphaFoldDB" id="A0A554SHE4"/>
<organism evidence="3 4">
    <name type="scientific">Aeromicrobium piscarium</name>
    <dbReference type="NCBI Taxonomy" id="2590901"/>
    <lineage>
        <taxon>Bacteria</taxon>
        <taxon>Bacillati</taxon>
        <taxon>Actinomycetota</taxon>
        <taxon>Actinomycetes</taxon>
        <taxon>Propionibacteriales</taxon>
        <taxon>Nocardioidaceae</taxon>
        <taxon>Aeromicrobium</taxon>
    </lineage>
</organism>
<dbReference type="PANTHER" id="PTHR43736:SF1">
    <property type="entry name" value="DIHYDRONEOPTERIN TRIPHOSPHATE DIPHOSPHATASE"/>
    <property type="match status" value="1"/>
</dbReference>
<dbReference type="Gene3D" id="3.90.79.10">
    <property type="entry name" value="Nucleoside Triphosphate Pyrophosphohydrolase"/>
    <property type="match status" value="1"/>
</dbReference>
<comment type="similarity">
    <text evidence="1">Belongs to the Nudix hydrolase family.</text>
</comment>
<evidence type="ECO:0000259" key="2">
    <source>
        <dbReference type="PROSITE" id="PS51462"/>
    </source>
</evidence>
<dbReference type="Proteomes" id="UP000316988">
    <property type="component" value="Unassembled WGS sequence"/>
</dbReference>
<accession>A0A554SHE4</accession>
<dbReference type="CDD" id="cd03674">
    <property type="entry name" value="NUDIX_Hydrolase"/>
    <property type="match status" value="1"/>
</dbReference>
<proteinExistence type="inferred from homology"/>
<gene>
    <name evidence="3" type="ORF">FNM00_04890</name>
</gene>
<keyword evidence="4" id="KW-1185">Reference proteome</keyword>
<evidence type="ECO:0000313" key="4">
    <source>
        <dbReference type="Proteomes" id="UP000316988"/>
    </source>
</evidence>